<feature type="repeat" description="PPR" evidence="3">
    <location>
        <begin position="292"/>
        <end position="326"/>
    </location>
</feature>
<dbReference type="Pfam" id="PF12854">
    <property type="entry name" value="PPR_1"/>
    <property type="match status" value="1"/>
</dbReference>
<reference evidence="4 5" key="1">
    <citation type="submission" date="2019-09" db="EMBL/GenBank/DDBJ databases">
        <title>A chromosome-level genome assembly of the Chinese tupelo Nyssa sinensis.</title>
        <authorList>
            <person name="Yang X."/>
            <person name="Kang M."/>
            <person name="Yang Y."/>
            <person name="Xiong H."/>
            <person name="Wang M."/>
            <person name="Zhang Z."/>
            <person name="Wang Z."/>
            <person name="Wu H."/>
            <person name="Ma T."/>
            <person name="Liu J."/>
            <person name="Xi Z."/>
        </authorList>
    </citation>
    <scope>NUCLEOTIDE SEQUENCE [LARGE SCALE GENOMIC DNA]</scope>
    <source>
        <strain evidence="4">J267</strain>
        <tissue evidence="4">Leaf</tissue>
    </source>
</reference>
<evidence type="ECO:0000313" key="5">
    <source>
        <dbReference type="Proteomes" id="UP000325577"/>
    </source>
</evidence>
<feature type="repeat" description="PPR" evidence="3">
    <location>
        <begin position="761"/>
        <end position="795"/>
    </location>
</feature>
<evidence type="ECO:0000313" key="4">
    <source>
        <dbReference type="EMBL" id="KAA8517087.1"/>
    </source>
</evidence>
<feature type="repeat" description="PPR" evidence="3">
    <location>
        <begin position="691"/>
        <end position="725"/>
    </location>
</feature>
<feature type="repeat" description="PPR" evidence="3">
    <location>
        <begin position="327"/>
        <end position="361"/>
    </location>
</feature>
<feature type="repeat" description="PPR" evidence="3">
    <location>
        <begin position="446"/>
        <end position="480"/>
    </location>
</feature>
<feature type="repeat" description="PPR" evidence="3">
    <location>
        <begin position="726"/>
        <end position="760"/>
    </location>
</feature>
<dbReference type="GO" id="GO:0003729">
    <property type="term" value="F:mRNA binding"/>
    <property type="evidence" value="ECO:0007669"/>
    <property type="project" value="TreeGrafter"/>
</dbReference>
<dbReference type="InterPro" id="IPR011990">
    <property type="entry name" value="TPR-like_helical_dom_sf"/>
</dbReference>
<proteinExistence type="inferred from homology"/>
<accession>A0A5J4ZIK9</accession>
<evidence type="ECO:0008006" key="6">
    <source>
        <dbReference type="Google" id="ProtNLM"/>
    </source>
</evidence>
<dbReference type="Pfam" id="PF13041">
    <property type="entry name" value="PPR_2"/>
    <property type="match status" value="4"/>
</dbReference>
<feature type="repeat" description="PPR" evidence="3">
    <location>
        <begin position="223"/>
        <end position="257"/>
    </location>
</feature>
<dbReference type="NCBIfam" id="TIGR00756">
    <property type="entry name" value="PPR"/>
    <property type="match status" value="12"/>
</dbReference>
<dbReference type="EMBL" id="CM018051">
    <property type="protein sequence ID" value="KAA8517087.1"/>
    <property type="molecule type" value="Genomic_DNA"/>
</dbReference>
<feature type="repeat" description="PPR" evidence="3">
    <location>
        <begin position="188"/>
        <end position="222"/>
    </location>
</feature>
<dbReference type="Proteomes" id="UP000325577">
    <property type="component" value="Linkage Group LG8"/>
</dbReference>
<protein>
    <recommendedName>
        <fullName evidence="6">Pentacotripeptide-repeat region of PRORP domain-containing protein</fullName>
    </recommendedName>
</protein>
<gene>
    <name evidence="4" type="ORF">F0562_017380</name>
</gene>
<evidence type="ECO:0000256" key="3">
    <source>
        <dbReference type="PROSITE-ProRule" id="PRU00708"/>
    </source>
</evidence>
<dbReference type="PROSITE" id="PS51375">
    <property type="entry name" value="PPR"/>
    <property type="match status" value="13"/>
</dbReference>
<keyword evidence="5" id="KW-1185">Reference proteome</keyword>
<feature type="repeat" description="PPR" evidence="3">
    <location>
        <begin position="621"/>
        <end position="655"/>
    </location>
</feature>
<comment type="similarity">
    <text evidence="1">Belongs to the PPR family. P subfamily.</text>
</comment>
<dbReference type="OrthoDB" id="185373at2759"/>
<organism evidence="4 5">
    <name type="scientific">Nyssa sinensis</name>
    <dbReference type="NCBI Taxonomy" id="561372"/>
    <lineage>
        <taxon>Eukaryota</taxon>
        <taxon>Viridiplantae</taxon>
        <taxon>Streptophyta</taxon>
        <taxon>Embryophyta</taxon>
        <taxon>Tracheophyta</taxon>
        <taxon>Spermatophyta</taxon>
        <taxon>Magnoliopsida</taxon>
        <taxon>eudicotyledons</taxon>
        <taxon>Gunneridae</taxon>
        <taxon>Pentapetalae</taxon>
        <taxon>asterids</taxon>
        <taxon>Cornales</taxon>
        <taxon>Nyssaceae</taxon>
        <taxon>Nyssa</taxon>
    </lineage>
</organism>
<evidence type="ECO:0000256" key="1">
    <source>
        <dbReference type="ARBA" id="ARBA00007626"/>
    </source>
</evidence>
<feature type="repeat" description="PPR" evidence="3">
    <location>
        <begin position="516"/>
        <end position="550"/>
    </location>
</feature>
<dbReference type="Pfam" id="PF01535">
    <property type="entry name" value="PPR"/>
    <property type="match status" value="8"/>
</dbReference>
<feature type="repeat" description="PPR" evidence="3">
    <location>
        <begin position="481"/>
        <end position="515"/>
    </location>
</feature>
<dbReference type="SUPFAM" id="SSF81901">
    <property type="entry name" value="HCP-like"/>
    <property type="match status" value="1"/>
</dbReference>
<sequence length="850" mass="95791">MASPRITKILSVFKSSKPINPCNLIKLFSCTPFSRPICTKTHSYYSSSFTSDHSGIVDGLISIFTKPPFNPDSQELKEFGLKLTTEIVETVLSGFKSWKIAHMFFNWASNQCGYRHNCYAYNAMASILSSARQNAPLRVLALDMVNSHCTLSPGALGFFIRCLGGQGLVEEANLLFDQVKKMGLCVPNNYSYNCLLEAISKSSSIELIETRLKEMRDLGWMPDKYTLTPVLQGYCNAGKFEKAWDIFSQLYERGWVDSHVLSILVLSFSKWGEVDKAFELIERMEYFNIRLNQKTFYVLIHGFVRASRVDKALQLFDKMRKLGFALDVSLYDVLIGALCKNNELEKALYLFSEMKELGIYPDVGILTKLISSLPREREMIQLIEEMPEDLDTKAMTLLYNSVLNGLVNNGSINKAYHLLRATMGYESNGDIEVERFFMIKKFVHPDTTSFGLVIDGLCRANKLDLALALFRDMDGIGCKGSLVLYNNLIDGLCNSNRVEECYELLREMEELGFKPTQFTHNSIYGCLCRREDIAGALNVVREMRVHGHVPWIKHSTLLVKKLCKHGRAVEARDFLASMVREGFLPDIVAYSAAIDGFLKIQEVDRALELFRDICDRGYCPDVVAFNIIINGLCKAKRISEAQDVLNEMLEKGFVPSVVTYNSLIDGWCKNGDIDLAVPCLSRMVGKEWEPNIITYTTLIDGLCNAGRPDDALELWNEMERKSCSPNRIAFMALIQGLCKCGRPDAALVYFREMEEKEMTPDTFVYVALIDAFLSNSNPPLAFDILKMMVHNGNFPDSTDRNHLILRDAIFKMSEDARTSSDVKNLIADGSIPAILYTTCVGSEGGLEPIP</sequence>
<evidence type="ECO:0000256" key="2">
    <source>
        <dbReference type="ARBA" id="ARBA00022737"/>
    </source>
</evidence>
<keyword evidence="2" id="KW-0677">Repeat</keyword>
<name>A0A5J4ZIK9_9ASTE</name>
<feature type="repeat" description="PPR" evidence="3">
    <location>
        <begin position="586"/>
        <end position="620"/>
    </location>
</feature>
<feature type="repeat" description="PPR" evidence="3">
    <location>
        <begin position="656"/>
        <end position="690"/>
    </location>
</feature>
<dbReference type="AlphaFoldDB" id="A0A5J4ZIK9"/>
<dbReference type="Gene3D" id="1.25.40.10">
    <property type="entry name" value="Tetratricopeptide repeat domain"/>
    <property type="match status" value="7"/>
</dbReference>
<dbReference type="InterPro" id="IPR002885">
    <property type="entry name" value="PPR_rpt"/>
</dbReference>
<dbReference type="PANTHER" id="PTHR47938:SF24">
    <property type="entry name" value="PENTACOTRIPEPTIDE-REPEAT REGION OF PRORP DOMAIN-CONTAINING PROTEIN"/>
    <property type="match status" value="1"/>
</dbReference>
<dbReference type="PANTHER" id="PTHR47938">
    <property type="entry name" value="RESPIRATORY COMPLEX I CHAPERONE (CIA84), PUTATIVE (AFU_ORTHOLOGUE AFUA_2G06020)-RELATED"/>
    <property type="match status" value="1"/>
</dbReference>